<dbReference type="InterPro" id="IPR026841">
    <property type="entry name" value="Aur1/Ipt1"/>
</dbReference>
<feature type="transmembrane region" description="Helical" evidence="6">
    <location>
        <begin position="199"/>
        <end position="217"/>
    </location>
</feature>
<feature type="domain" description="Inositolphosphotransferase Aur1/Ipt1" evidence="7">
    <location>
        <begin position="235"/>
        <end position="386"/>
    </location>
</feature>
<dbReference type="OrthoDB" id="2566866at2759"/>
<evidence type="ECO:0000256" key="4">
    <source>
        <dbReference type="ARBA" id="ARBA00023136"/>
    </source>
</evidence>
<dbReference type="PANTHER" id="PTHR31310">
    <property type="match status" value="1"/>
</dbReference>
<evidence type="ECO:0000313" key="8">
    <source>
        <dbReference type="EMBL" id="KKF92258.1"/>
    </source>
</evidence>
<dbReference type="EMBL" id="LBBL01000483">
    <property type="protein sequence ID" value="KKF92258.1"/>
    <property type="molecule type" value="Genomic_DNA"/>
</dbReference>
<dbReference type="GO" id="GO:0016020">
    <property type="term" value="C:membrane"/>
    <property type="evidence" value="ECO:0007669"/>
    <property type="project" value="UniProtKB-SubCell"/>
</dbReference>
<evidence type="ECO:0000256" key="3">
    <source>
        <dbReference type="ARBA" id="ARBA00022989"/>
    </source>
</evidence>
<dbReference type="PANTHER" id="PTHR31310:SF7">
    <property type="entry name" value="PA-PHOSPHATASE RELATED-FAMILY PROTEIN DDB_G0268928"/>
    <property type="match status" value="1"/>
</dbReference>
<feature type="compositionally biased region" description="Low complexity" evidence="5">
    <location>
        <begin position="63"/>
        <end position="78"/>
    </location>
</feature>
<keyword evidence="9" id="KW-1185">Reference proteome</keyword>
<evidence type="ECO:0000313" key="9">
    <source>
        <dbReference type="Proteomes" id="UP000034841"/>
    </source>
</evidence>
<evidence type="ECO:0000256" key="2">
    <source>
        <dbReference type="ARBA" id="ARBA00022692"/>
    </source>
</evidence>
<evidence type="ECO:0000256" key="6">
    <source>
        <dbReference type="SAM" id="Phobius"/>
    </source>
</evidence>
<reference evidence="8 9" key="1">
    <citation type="submission" date="2015-04" db="EMBL/GenBank/DDBJ databases">
        <title>Genome sequence of Ceratocystis platani, a major pathogen of plane trees.</title>
        <authorList>
            <person name="Belbahri L."/>
        </authorList>
    </citation>
    <scope>NUCLEOTIDE SEQUENCE [LARGE SCALE GENOMIC DNA]</scope>
    <source>
        <strain evidence="8 9">CFO</strain>
    </source>
</reference>
<gene>
    <name evidence="8" type="ORF">CFO_g5389</name>
</gene>
<feature type="transmembrane region" description="Helical" evidence="6">
    <location>
        <begin position="321"/>
        <end position="339"/>
    </location>
</feature>
<feature type="domain" description="Inositolphosphotransferase Aur1/Ipt1" evidence="7">
    <location>
        <begin position="165"/>
        <end position="224"/>
    </location>
</feature>
<evidence type="ECO:0000256" key="1">
    <source>
        <dbReference type="ARBA" id="ARBA00004141"/>
    </source>
</evidence>
<feature type="transmembrane region" description="Helical" evidence="6">
    <location>
        <begin position="346"/>
        <end position="365"/>
    </location>
</feature>
<protein>
    <recommendedName>
        <fullName evidence="7">Inositolphosphotransferase Aur1/Ipt1 domain-containing protein</fullName>
    </recommendedName>
</protein>
<keyword evidence="4 6" id="KW-0472">Membrane</keyword>
<dbReference type="CDD" id="cd03386">
    <property type="entry name" value="PAP2_Aur1_like"/>
    <property type="match status" value="1"/>
</dbReference>
<organism evidence="8 9">
    <name type="scientific">Ceratocystis fimbriata f. sp. platani</name>
    <dbReference type="NCBI Taxonomy" id="88771"/>
    <lineage>
        <taxon>Eukaryota</taxon>
        <taxon>Fungi</taxon>
        <taxon>Dikarya</taxon>
        <taxon>Ascomycota</taxon>
        <taxon>Pezizomycotina</taxon>
        <taxon>Sordariomycetes</taxon>
        <taxon>Hypocreomycetidae</taxon>
        <taxon>Microascales</taxon>
        <taxon>Ceratocystidaceae</taxon>
        <taxon>Ceratocystis</taxon>
    </lineage>
</organism>
<sequence>MGIGAVAEPLVVVTLLFGGAYLNRNTLPNNIPYSRGWTSNAQSYRKRSDSLNYDLPGRNGSKSPSGDSERSFSSSSSSTRVLGGVDQSPYRRRNVRLPFLSTTLTTPNTAVYESRLISRVLQKFPFLVEAWYWFLLYWVYQIGRAVTALTLVEGTVNVARKHALTLIHIEQALGIFVERPVQDWFLAHPTLLHWINRTYSFIHIPGTILFLVLLYYFTTASKRRSLANGSTTDILTWAGPGLYESRRRAMALCNLIAFCVFTIWPCMPPRLLSDPTYNGEDAAEAKSFGFVDTVHSTAGESSVWTTNKFCNQYAAMPSLHFGYSLLIGLTVATFPIAGLRPSSWKRIAIVVIGLSYPTLILTAIISTANHFVLDAVAGGIVCGIAWNANGILLNLLPLEDYFLSLLRIHKPVNCTDPETAVQAEYQGLMLQEVVPGPQILAPALANDNSVDDFVQKTGQTGFPSPYAKELVPKGYKPLDSGVDFPLSSAAKNFRRAESLGYNKIDVVPSFGNAEAEGYKKIDVVPNSRRDEALGYKKADVASKPSKAYLKLDASTNAEAPHLSRKGIYRPAISLKGPNDEGGKILALHSGEPEVSDPVVSRTTAHDIKYFVEEDDVGYCQAKTAQFYRLDFGPLARRGDCADLAEYLEREPGYFIATELNQLTPLAVMNSCYIQVIRKIGTSDTLRFTTSDVAAILRSFLEDYSGLSDSSVIHSAIGTTKCNGHYLGWSVTGAYNHTVSSESM</sequence>
<comment type="caution">
    <text evidence="8">The sequence shown here is derived from an EMBL/GenBank/DDBJ whole genome shotgun (WGS) entry which is preliminary data.</text>
</comment>
<name>A0A0F8BJ34_CERFI</name>
<dbReference type="Pfam" id="PF14378">
    <property type="entry name" value="PAP2_3"/>
    <property type="match status" value="2"/>
</dbReference>
<evidence type="ECO:0000256" key="5">
    <source>
        <dbReference type="SAM" id="MobiDB-lite"/>
    </source>
</evidence>
<dbReference type="InterPro" id="IPR052185">
    <property type="entry name" value="IPC_Synthase-Related"/>
</dbReference>
<dbReference type="AlphaFoldDB" id="A0A0F8BJ34"/>
<keyword evidence="2 6" id="KW-0812">Transmembrane</keyword>
<keyword evidence="3 6" id="KW-1133">Transmembrane helix</keyword>
<dbReference type="Proteomes" id="UP000034841">
    <property type="component" value="Unassembled WGS sequence"/>
</dbReference>
<feature type="transmembrane region" description="Helical" evidence="6">
    <location>
        <begin position="371"/>
        <end position="396"/>
    </location>
</feature>
<comment type="subcellular location">
    <subcellularLocation>
        <location evidence="1">Membrane</location>
        <topology evidence="1">Multi-pass membrane protein</topology>
    </subcellularLocation>
</comment>
<evidence type="ECO:0000259" key="7">
    <source>
        <dbReference type="Pfam" id="PF14378"/>
    </source>
</evidence>
<accession>A0A0F8BJ34</accession>
<proteinExistence type="predicted"/>
<feature type="region of interest" description="Disordered" evidence="5">
    <location>
        <begin position="49"/>
        <end position="85"/>
    </location>
</feature>